<organism evidence="1">
    <name type="scientific">Oryza brachyantha</name>
    <name type="common">malo sina</name>
    <dbReference type="NCBI Taxonomy" id="4533"/>
    <lineage>
        <taxon>Eukaryota</taxon>
        <taxon>Viridiplantae</taxon>
        <taxon>Streptophyta</taxon>
        <taxon>Embryophyta</taxon>
        <taxon>Tracheophyta</taxon>
        <taxon>Spermatophyta</taxon>
        <taxon>Magnoliopsida</taxon>
        <taxon>Liliopsida</taxon>
        <taxon>Poales</taxon>
        <taxon>Poaceae</taxon>
        <taxon>BOP clade</taxon>
        <taxon>Oryzoideae</taxon>
        <taxon>Oryzeae</taxon>
        <taxon>Oryzinae</taxon>
        <taxon>Oryza</taxon>
    </lineage>
</organism>
<reference evidence="1" key="1">
    <citation type="submission" date="2015-06" db="UniProtKB">
        <authorList>
            <consortium name="EnsemblPlants"/>
        </authorList>
    </citation>
    <scope>IDENTIFICATION</scope>
</reference>
<evidence type="ECO:0000313" key="1">
    <source>
        <dbReference type="EnsemblPlants" id="OB0141G10010.1"/>
    </source>
</evidence>
<name>J3KVC0_ORYBR</name>
<keyword evidence="2" id="KW-1185">Reference proteome</keyword>
<dbReference type="EnsemblPlants" id="OB0141G10010.1">
    <property type="protein sequence ID" value="OB0141G10010.1"/>
    <property type="gene ID" value="OB0141G10010"/>
</dbReference>
<protein>
    <submittedName>
        <fullName evidence="1">Uncharacterized protein</fullName>
    </submittedName>
</protein>
<dbReference type="AlphaFoldDB" id="J3KVC0"/>
<dbReference type="Proteomes" id="UP000006038">
    <property type="component" value="Unassembled WGS sequence"/>
</dbReference>
<proteinExistence type="predicted"/>
<evidence type="ECO:0000313" key="2">
    <source>
        <dbReference type="Proteomes" id="UP000006038"/>
    </source>
</evidence>
<sequence length="84" mass="9290">MDTFGDQEGFVPRSLTVWALRDSHDKRARGTSLDCAGACVEVVELQWQSSDGLIDRLALPPKLIGLFSIPNCANAGFLEEKRRI</sequence>
<dbReference type="HOGENOM" id="CLU_2531115_0_0_1"/>
<dbReference type="Gramene" id="OB0141G10010.1">
    <property type="protein sequence ID" value="OB0141G10010.1"/>
    <property type="gene ID" value="OB0141G10010"/>
</dbReference>
<accession>J3KVC0</accession>